<dbReference type="GO" id="GO:0000795">
    <property type="term" value="C:synaptonemal complex"/>
    <property type="evidence" value="ECO:0007669"/>
    <property type="project" value="InterPro"/>
</dbReference>
<evidence type="ECO:0000313" key="1">
    <source>
        <dbReference type="EMBL" id="CAI9742208.1"/>
    </source>
</evidence>
<name>A0AA36FQB7_OCTVU</name>
<evidence type="ECO:0000313" key="2">
    <source>
        <dbReference type="Proteomes" id="UP001162480"/>
    </source>
</evidence>
<dbReference type="PANTHER" id="PTHR14305">
    <property type="entry name" value="E3 UBIQUITIN-PROTEIN LIGASE CCNB1IP1"/>
    <property type="match status" value="1"/>
</dbReference>
<dbReference type="GO" id="GO:0061630">
    <property type="term" value="F:ubiquitin protein ligase activity"/>
    <property type="evidence" value="ECO:0007669"/>
    <property type="project" value="InterPro"/>
</dbReference>
<dbReference type="Proteomes" id="UP001162480">
    <property type="component" value="Chromosome 27"/>
</dbReference>
<dbReference type="InterPro" id="IPR042448">
    <property type="entry name" value="CCNB1IP1"/>
</dbReference>
<organism evidence="1 2">
    <name type="scientific">Octopus vulgaris</name>
    <name type="common">Common octopus</name>
    <dbReference type="NCBI Taxonomy" id="6645"/>
    <lineage>
        <taxon>Eukaryota</taxon>
        <taxon>Metazoa</taxon>
        <taxon>Spiralia</taxon>
        <taxon>Lophotrochozoa</taxon>
        <taxon>Mollusca</taxon>
        <taxon>Cephalopoda</taxon>
        <taxon>Coleoidea</taxon>
        <taxon>Octopodiformes</taxon>
        <taxon>Octopoda</taxon>
        <taxon>Incirrata</taxon>
        <taxon>Octopodidae</taxon>
        <taxon>Octopus</taxon>
    </lineage>
</organism>
<sequence length="273" mass="31731">MKWYKKEEKKQVRHSFIDFAPFSSLFPLNLISQFLFVEKMDGDLVYIFCEEDGSREFNKAYSCPACESSLSGTFDIIRIDLQPSDQYKSMVLAGQKPEVIMEICSRALSFWTYQSHQERVYQEYIASKVKEKATQLEQYYEEVVSRIQSELSSVKLQQNATKKDLETTKKKYSEVAEKLVEKTRQCQKLQSMYDVIRRKLISPINYEKECPEKVCNGFKNENFILSLSSADAVLRKLHTPSAPPPPPANNGCDDDFVLQPNHTPFWLPFLRNL</sequence>
<dbReference type="GO" id="GO:0007131">
    <property type="term" value="P:reciprocal meiotic recombination"/>
    <property type="evidence" value="ECO:0007669"/>
    <property type="project" value="InterPro"/>
</dbReference>
<gene>
    <name evidence="1" type="ORF">OCTVUL_1B009403</name>
</gene>
<proteinExistence type="predicted"/>
<dbReference type="AlphaFoldDB" id="A0AA36FQB7"/>
<keyword evidence="2" id="KW-1185">Reference proteome</keyword>
<dbReference type="PANTHER" id="PTHR14305:SF0">
    <property type="entry name" value="E3 UBIQUITIN-PROTEIN LIGASE CCNB1IP1"/>
    <property type="match status" value="1"/>
</dbReference>
<protein>
    <recommendedName>
        <fullName evidence="3">E3 ubiquitin-protein ligase CCNB1IP1</fullName>
    </recommendedName>
</protein>
<dbReference type="EMBL" id="OX597840">
    <property type="protein sequence ID" value="CAI9742208.1"/>
    <property type="molecule type" value="Genomic_DNA"/>
</dbReference>
<reference evidence="1" key="1">
    <citation type="submission" date="2023-08" db="EMBL/GenBank/DDBJ databases">
        <authorList>
            <person name="Alioto T."/>
            <person name="Alioto T."/>
            <person name="Gomez Garrido J."/>
        </authorList>
    </citation>
    <scope>NUCLEOTIDE SEQUENCE</scope>
</reference>
<evidence type="ECO:0008006" key="3">
    <source>
        <dbReference type="Google" id="ProtNLM"/>
    </source>
</evidence>
<accession>A0AA36FQB7</accession>